<keyword evidence="4" id="KW-1185">Reference proteome</keyword>
<dbReference type="AlphaFoldDB" id="A0A6A4GD22"/>
<evidence type="ECO:0000313" key="3">
    <source>
        <dbReference type="EMBL" id="KAE9383347.1"/>
    </source>
</evidence>
<keyword evidence="1" id="KW-0175">Coiled coil</keyword>
<dbReference type="OrthoDB" id="3128760at2759"/>
<dbReference type="Proteomes" id="UP000799118">
    <property type="component" value="Unassembled WGS sequence"/>
</dbReference>
<feature type="compositionally biased region" description="Basic and acidic residues" evidence="2">
    <location>
        <begin position="94"/>
        <end position="111"/>
    </location>
</feature>
<feature type="region of interest" description="Disordered" evidence="2">
    <location>
        <begin position="219"/>
        <end position="246"/>
    </location>
</feature>
<dbReference type="EMBL" id="ML770538">
    <property type="protein sequence ID" value="KAE9383347.1"/>
    <property type="molecule type" value="Genomic_DNA"/>
</dbReference>
<name>A0A6A4GD22_9AGAR</name>
<feature type="region of interest" description="Disordered" evidence="2">
    <location>
        <begin position="1"/>
        <end position="111"/>
    </location>
</feature>
<organism evidence="3 4">
    <name type="scientific">Gymnopus androsaceus JB14</name>
    <dbReference type="NCBI Taxonomy" id="1447944"/>
    <lineage>
        <taxon>Eukaryota</taxon>
        <taxon>Fungi</taxon>
        <taxon>Dikarya</taxon>
        <taxon>Basidiomycota</taxon>
        <taxon>Agaricomycotina</taxon>
        <taxon>Agaricomycetes</taxon>
        <taxon>Agaricomycetidae</taxon>
        <taxon>Agaricales</taxon>
        <taxon>Marasmiineae</taxon>
        <taxon>Omphalotaceae</taxon>
        <taxon>Gymnopus</taxon>
    </lineage>
</organism>
<evidence type="ECO:0000256" key="1">
    <source>
        <dbReference type="SAM" id="Coils"/>
    </source>
</evidence>
<evidence type="ECO:0000256" key="2">
    <source>
        <dbReference type="SAM" id="MobiDB-lite"/>
    </source>
</evidence>
<reference evidence="3" key="1">
    <citation type="journal article" date="2019" name="Environ. Microbiol.">
        <title>Fungal ecological strategies reflected in gene transcription - a case study of two litter decomposers.</title>
        <authorList>
            <person name="Barbi F."/>
            <person name="Kohler A."/>
            <person name="Barry K."/>
            <person name="Baskaran P."/>
            <person name="Daum C."/>
            <person name="Fauchery L."/>
            <person name="Ihrmark K."/>
            <person name="Kuo A."/>
            <person name="LaButti K."/>
            <person name="Lipzen A."/>
            <person name="Morin E."/>
            <person name="Grigoriev I.V."/>
            <person name="Henrissat B."/>
            <person name="Lindahl B."/>
            <person name="Martin F."/>
        </authorList>
    </citation>
    <scope>NUCLEOTIDE SEQUENCE</scope>
    <source>
        <strain evidence="3">JB14</strain>
    </source>
</reference>
<protein>
    <submittedName>
        <fullName evidence="3">Uncharacterized protein</fullName>
    </submittedName>
</protein>
<feature type="coiled-coil region" evidence="1">
    <location>
        <begin position="334"/>
        <end position="368"/>
    </location>
</feature>
<feature type="compositionally biased region" description="Polar residues" evidence="2">
    <location>
        <begin position="223"/>
        <end position="235"/>
    </location>
</feature>
<accession>A0A6A4GD22</accession>
<feature type="compositionally biased region" description="Polar residues" evidence="2">
    <location>
        <begin position="24"/>
        <end position="45"/>
    </location>
</feature>
<proteinExistence type="predicted"/>
<sequence length="378" mass="41885">MALKPTIPNNPPSVMHSPPLETDNVANEDNISSSEMHSPSPQADNQVDPASHDGPGVGWLTAAHSGDPGIGNWGSTTGWGEPQNDHWGSNAPNSDDHSLPNDRPGHLDSKDSSTWARLQLHACSIVAQRSDAAFPTFTGPQIESRIASIEEELATRRLERDIRADKANDLLKAHYQALDECRDIDRSLGKLEETLNMLQDLRFIALTFFPPPALPPEPRVNQHIMSSSGHDGSSTQPPPDAGSLTRSHVLNNMRSDFNEKGLTWAGRENRDTSLDILDVTFWASIQLYRCSEKARLQRASSPTFTGAQVQERLIEIDAKIKAKKRRITAAAKIHAAHQSRAQKSKKKLEQEEQELEEYELTLAELRDLELITWGLSLN</sequence>
<gene>
    <name evidence="3" type="ORF">BT96DRAFT_1009323</name>
</gene>
<evidence type="ECO:0000313" key="4">
    <source>
        <dbReference type="Proteomes" id="UP000799118"/>
    </source>
</evidence>